<comment type="caution">
    <text evidence="2">The sequence shown here is derived from an EMBL/GenBank/DDBJ whole genome shotgun (WGS) entry which is preliminary data.</text>
</comment>
<keyword evidence="3" id="KW-1185">Reference proteome</keyword>
<keyword evidence="1" id="KW-0472">Membrane</keyword>
<dbReference type="AlphaFoldDB" id="A0A3S0PH79"/>
<protein>
    <submittedName>
        <fullName evidence="2">Prepilin-type N-terminal cleavage/methylation domain-containing protein</fullName>
    </submittedName>
</protein>
<keyword evidence="1" id="KW-0812">Transmembrane</keyword>
<dbReference type="InterPro" id="IPR032092">
    <property type="entry name" value="PilW"/>
</dbReference>
<dbReference type="Proteomes" id="UP000267077">
    <property type="component" value="Unassembled WGS sequence"/>
</dbReference>
<accession>A0A3S0PH79</accession>
<name>A0A3S0PH79_9GAMM</name>
<dbReference type="PROSITE" id="PS00409">
    <property type="entry name" value="PROKAR_NTER_METHYL"/>
    <property type="match status" value="1"/>
</dbReference>
<dbReference type="InterPro" id="IPR012902">
    <property type="entry name" value="N_methyl_site"/>
</dbReference>
<gene>
    <name evidence="2" type="ORF">EKH79_01750</name>
</gene>
<evidence type="ECO:0000313" key="3">
    <source>
        <dbReference type="Proteomes" id="UP000267077"/>
    </source>
</evidence>
<dbReference type="NCBIfam" id="TIGR02532">
    <property type="entry name" value="IV_pilin_GFxxxE"/>
    <property type="match status" value="1"/>
</dbReference>
<evidence type="ECO:0000313" key="2">
    <source>
        <dbReference type="EMBL" id="RUL66572.1"/>
    </source>
</evidence>
<organism evidence="2 3">
    <name type="scientific">Dyella dinghuensis</name>
    <dbReference type="NCBI Taxonomy" id="1920169"/>
    <lineage>
        <taxon>Bacteria</taxon>
        <taxon>Pseudomonadati</taxon>
        <taxon>Pseudomonadota</taxon>
        <taxon>Gammaproteobacteria</taxon>
        <taxon>Lysobacterales</taxon>
        <taxon>Rhodanobacteraceae</taxon>
        <taxon>Dyella</taxon>
    </lineage>
</organism>
<evidence type="ECO:0000256" key="1">
    <source>
        <dbReference type="SAM" id="Phobius"/>
    </source>
</evidence>
<dbReference type="Pfam" id="PF16074">
    <property type="entry name" value="PilW"/>
    <property type="match status" value="1"/>
</dbReference>
<feature type="transmembrane region" description="Helical" evidence="1">
    <location>
        <begin position="20"/>
        <end position="42"/>
    </location>
</feature>
<dbReference type="GO" id="GO:0043683">
    <property type="term" value="P:type IV pilus assembly"/>
    <property type="evidence" value="ECO:0007669"/>
    <property type="project" value="InterPro"/>
</dbReference>
<reference evidence="2 3" key="1">
    <citation type="submission" date="2018-12" db="EMBL/GenBank/DDBJ databases">
        <title>Dyella dinghuensis sp. nov. DHOA06 and Dyella choica sp. nov. 4M-K27, isolated from forest soil.</title>
        <authorList>
            <person name="Qiu L.-H."/>
            <person name="Gao Z.-H."/>
        </authorList>
    </citation>
    <scope>NUCLEOTIDE SEQUENCE [LARGE SCALE GENOMIC DNA]</scope>
    <source>
        <strain evidence="2 3">DHOA06</strain>
    </source>
</reference>
<dbReference type="Pfam" id="PF07963">
    <property type="entry name" value="N_methyl"/>
    <property type="match status" value="1"/>
</dbReference>
<dbReference type="EMBL" id="RYZR01000002">
    <property type="protein sequence ID" value="RUL66572.1"/>
    <property type="molecule type" value="Genomic_DNA"/>
</dbReference>
<sequence length="465" mass="49495">MGIPAVIAACLACRQRGLSLIELMMAMVLGTLVSAGIVAVFVSTSHSYQAQTQLARLQEEGRFAITQIKDDLAMAGSQYCNNTGGDAHATASGFYQDGLRQPTVYVSDPSMLMNALNDLTTRWGAPYPRAPEEPYSFPSFLTMRGYDCTSKSCAPIDPSNKQSAEGFGIPAMGTKIDNRVIGASVITVRYLNPSAGWTIMPESAGLGSTRVANADGSFAIRLVPMSGEPAIKDFQSGDPLAVVADCSSAQIFAVSGQASNEISSTGNNFAQPTTLENMVAPKLFDFSRDFRTVTYYLKVVDSGDGQGHTTGALVRRVNGGNTAVRGGSSEEIARGIERLDFKYGVQFADGSVRYYSAAQVDASTGADCGSTVSLPIRGSDDKGCLWGSIRVIEIDMLIDGQQPLNSLTQDELSYTYATDDASNGALTPRAPIDAGRKVTPLQQGFPLSMLRREITAVVALRNFNP</sequence>
<proteinExistence type="predicted"/>
<keyword evidence="1" id="KW-1133">Transmembrane helix</keyword>